<keyword evidence="3 5" id="KW-1133">Transmembrane helix</keyword>
<accession>A0A9D2JW01</accession>
<gene>
    <name evidence="6" type="ORF">H9966_07285</name>
</gene>
<name>A0A9D2JW01_9BACT</name>
<dbReference type="Proteomes" id="UP000824055">
    <property type="component" value="Unassembled WGS sequence"/>
</dbReference>
<evidence type="ECO:0000256" key="1">
    <source>
        <dbReference type="ARBA" id="ARBA00004370"/>
    </source>
</evidence>
<keyword evidence="2 5" id="KW-0812">Transmembrane</keyword>
<comment type="caution">
    <text evidence="6">The sequence shown here is derived from an EMBL/GenBank/DDBJ whole genome shotgun (WGS) entry which is preliminary data.</text>
</comment>
<dbReference type="Pfam" id="PF04505">
    <property type="entry name" value="CD225"/>
    <property type="match status" value="1"/>
</dbReference>
<dbReference type="EMBL" id="DXBE01000052">
    <property type="protein sequence ID" value="HIZ69665.1"/>
    <property type="molecule type" value="Genomic_DNA"/>
</dbReference>
<evidence type="ECO:0000256" key="5">
    <source>
        <dbReference type="SAM" id="Phobius"/>
    </source>
</evidence>
<evidence type="ECO:0000256" key="2">
    <source>
        <dbReference type="ARBA" id="ARBA00022692"/>
    </source>
</evidence>
<keyword evidence="4 5" id="KW-0472">Membrane</keyword>
<reference evidence="6" key="1">
    <citation type="journal article" date="2021" name="PeerJ">
        <title>Extensive microbial diversity within the chicken gut microbiome revealed by metagenomics and culture.</title>
        <authorList>
            <person name="Gilroy R."/>
            <person name="Ravi A."/>
            <person name="Getino M."/>
            <person name="Pursley I."/>
            <person name="Horton D.L."/>
            <person name="Alikhan N.F."/>
            <person name="Baker D."/>
            <person name="Gharbi K."/>
            <person name="Hall N."/>
            <person name="Watson M."/>
            <person name="Adriaenssens E.M."/>
            <person name="Foster-Nyarko E."/>
            <person name="Jarju S."/>
            <person name="Secka A."/>
            <person name="Antonio M."/>
            <person name="Oren A."/>
            <person name="Chaudhuri R.R."/>
            <person name="La Ragione R."/>
            <person name="Hildebrand F."/>
            <person name="Pallen M.J."/>
        </authorList>
    </citation>
    <scope>NUCLEOTIDE SEQUENCE</scope>
    <source>
        <strain evidence="6">ChiHecec3B27-8219</strain>
    </source>
</reference>
<evidence type="ECO:0000256" key="3">
    <source>
        <dbReference type="ARBA" id="ARBA00022989"/>
    </source>
</evidence>
<proteinExistence type="predicted"/>
<evidence type="ECO:0000313" key="7">
    <source>
        <dbReference type="Proteomes" id="UP000824055"/>
    </source>
</evidence>
<dbReference type="InterPro" id="IPR007593">
    <property type="entry name" value="CD225/Dispanin_fam"/>
</dbReference>
<organism evidence="6 7">
    <name type="scientific">Candidatus Prevotella avicola</name>
    <dbReference type="NCBI Taxonomy" id="2838738"/>
    <lineage>
        <taxon>Bacteria</taxon>
        <taxon>Pseudomonadati</taxon>
        <taxon>Bacteroidota</taxon>
        <taxon>Bacteroidia</taxon>
        <taxon>Bacteroidales</taxon>
        <taxon>Prevotellaceae</taxon>
        <taxon>Prevotella</taxon>
    </lineage>
</organism>
<dbReference type="InterPro" id="IPR051423">
    <property type="entry name" value="CD225/Dispanin"/>
</dbReference>
<protein>
    <submittedName>
        <fullName evidence="6">CD225/dispanin family protein</fullName>
    </submittedName>
</protein>
<sequence length="106" mass="11785">MEDFEMNDNMFQQAGMNNQDTMPPKPENYLVWAILTTVCCCLPFGIVAIIKACKVNTLYAGKMYDAALLASQDAKKWCIIAAVTGLVISVIYGIARFALDYSLYDL</sequence>
<feature type="transmembrane region" description="Helical" evidence="5">
    <location>
        <begin position="77"/>
        <end position="99"/>
    </location>
</feature>
<comment type="subcellular location">
    <subcellularLocation>
        <location evidence="1">Membrane</location>
    </subcellularLocation>
</comment>
<evidence type="ECO:0000313" key="6">
    <source>
        <dbReference type="EMBL" id="HIZ69665.1"/>
    </source>
</evidence>
<reference evidence="6" key="2">
    <citation type="submission" date="2021-04" db="EMBL/GenBank/DDBJ databases">
        <authorList>
            <person name="Gilroy R."/>
        </authorList>
    </citation>
    <scope>NUCLEOTIDE SEQUENCE</scope>
    <source>
        <strain evidence="6">ChiHecec3B27-8219</strain>
    </source>
</reference>
<dbReference type="PANTHER" id="PTHR14948:SF44">
    <property type="entry name" value="PROLINE-RICH TRANSMEMBRANE PROTEIN 1-LIKE"/>
    <property type="match status" value="1"/>
</dbReference>
<dbReference type="PANTHER" id="PTHR14948">
    <property type="entry name" value="NG5"/>
    <property type="match status" value="1"/>
</dbReference>
<feature type="transmembrane region" description="Helical" evidence="5">
    <location>
        <begin position="29"/>
        <end position="53"/>
    </location>
</feature>
<dbReference type="AlphaFoldDB" id="A0A9D2JW01"/>
<dbReference type="GO" id="GO:0016020">
    <property type="term" value="C:membrane"/>
    <property type="evidence" value="ECO:0007669"/>
    <property type="project" value="UniProtKB-SubCell"/>
</dbReference>
<evidence type="ECO:0000256" key="4">
    <source>
        <dbReference type="ARBA" id="ARBA00023136"/>
    </source>
</evidence>